<accession>A0A3S0JGZ1</accession>
<proteinExistence type="predicted"/>
<dbReference type="EMBL" id="RXNR01000092">
    <property type="protein sequence ID" value="RTQ87620.1"/>
    <property type="molecule type" value="Genomic_DNA"/>
</dbReference>
<name>A0A3S0JGZ1_9BACI</name>
<dbReference type="Proteomes" id="UP000276349">
    <property type="component" value="Unassembled WGS sequence"/>
</dbReference>
<dbReference type="OrthoDB" id="2869073at2"/>
<evidence type="ECO:0000256" key="1">
    <source>
        <dbReference type="SAM" id="Phobius"/>
    </source>
</evidence>
<dbReference type="RefSeq" id="WP_126296095.1">
    <property type="nucleotide sequence ID" value="NZ_CP155468.1"/>
</dbReference>
<dbReference type="AlphaFoldDB" id="A0A3S0JGZ1"/>
<sequence>MRSRFTRIIYFVAAILLLGYLFNLYFVHFSGDGKDSPQEALPTDADYEWIEGPKTEKEQRYFFLSNGNYFGTGVVIKNLKGWSEGDGSYSPLPDPLDENKITAAYSDSKILFGLIKPNGEVKIKVNEKYADMIDLSTLSEDVLKLYKVEGYYIWFIERSKLEENNHFNIKVLDDDGNILSDLTI</sequence>
<protein>
    <submittedName>
        <fullName evidence="2">Uncharacterized protein</fullName>
    </submittedName>
</protein>
<evidence type="ECO:0000313" key="2">
    <source>
        <dbReference type="EMBL" id="RTQ87620.1"/>
    </source>
</evidence>
<feature type="transmembrane region" description="Helical" evidence="1">
    <location>
        <begin position="7"/>
        <end position="27"/>
    </location>
</feature>
<organism evidence="2 3">
    <name type="scientific">Lysinibacillus telephonicus</name>
    <dbReference type="NCBI Taxonomy" id="1714840"/>
    <lineage>
        <taxon>Bacteria</taxon>
        <taxon>Bacillati</taxon>
        <taxon>Bacillota</taxon>
        <taxon>Bacilli</taxon>
        <taxon>Bacillales</taxon>
        <taxon>Bacillaceae</taxon>
        <taxon>Lysinibacillus</taxon>
    </lineage>
</organism>
<keyword evidence="1" id="KW-0812">Transmembrane</keyword>
<comment type="caution">
    <text evidence="2">The sequence shown here is derived from an EMBL/GenBank/DDBJ whole genome shotgun (WGS) entry which is preliminary data.</text>
</comment>
<evidence type="ECO:0000313" key="3">
    <source>
        <dbReference type="Proteomes" id="UP000276349"/>
    </source>
</evidence>
<gene>
    <name evidence="2" type="ORF">EKG35_18870</name>
</gene>
<keyword evidence="1" id="KW-0472">Membrane</keyword>
<keyword evidence="3" id="KW-1185">Reference proteome</keyword>
<reference evidence="2 3" key="1">
    <citation type="submission" date="2018-12" db="EMBL/GenBank/DDBJ databases">
        <authorList>
            <person name="Yu L."/>
        </authorList>
    </citation>
    <scope>NUCLEOTIDE SEQUENCE [LARGE SCALE GENOMIC DNA]</scope>
    <source>
        <strain evidence="2 3">S5H2222</strain>
    </source>
</reference>
<keyword evidence="1" id="KW-1133">Transmembrane helix</keyword>